<accession>A0A428PI17</accession>
<evidence type="ECO:0000313" key="3">
    <source>
        <dbReference type="Proteomes" id="UP000288168"/>
    </source>
</evidence>
<sequence length="497" mass="55954">MPHDVWIVFLYLSPTPKPDPSRPRSESIGQAGPVIPENNNVDLVQNHASKPEPTAAPLSDTAHAEPNGDIHKADEDPPSDRMSFGDSDLHKLPTEAIESMKDNAVKQPCVPDPGKKNPAPVTNMEPEPILIRDSSEAEEPTNERVHVSAHVRVSVTTEELPDISIPDLPQELKASSELTTQQEVIPAPPQKHNAEGRKEDHPSGPPPRKKRKPDSPIQQEGVKVTDAALPESPLARSKISTQQANDESSPSRIRSPQAQSIDLNVEDDDEANMADVSESSDDDEGLKPADTVMLPFRAKYEARRKKMLASFDSAAFDECIYRQSDLRPPPGVVIPSRATRKSKAKAKASSEEPRLFLPVNPAIHKMHNRSEDWYRKKCQEIKRRPRRKAWFGKVLERQRWLNAMEAKLDEECEQARLAGNEPPFRPPQPRTHKRILDFGDVPEEDLPEDVRNNPAWLKACAWHRETMNKALQRQHQVNKTTEETQRFFMEAFSELPL</sequence>
<evidence type="ECO:0000256" key="1">
    <source>
        <dbReference type="SAM" id="MobiDB-lite"/>
    </source>
</evidence>
<feature type="compositionally biased region" description="Basic and acidic residues" evidence="1">
    <location>
        <begin position="87"/>
        <end position="104"/>
    </location>
</feature>
<feature type="compositionally biased region" description="Low complexity" evidence="1">
    <location>
        <begin position="148"/>
        <end position="157"/>
    </location>
</feature>
<dbReference type="STRING" id="1325734.A0A428PI17"/>
<feature type="region of interest" description="Disordered" evidence="1">
    <location>
        <begin position="13"/>
        <end position="289"/>
    </location>
</feature>
<proteinExistence type="predicted"/>
<feature type="compositionally biased region" description="Acidic residues" evidence="1">
    <location>
        <begin position="264"/>
        <end position="284"/>
    </location>
</feature>
<keyword evidence="3" id="KW-1185">Reference proteome</keyword>
<evidence type="ECO:0000313" key="2">
    <source>
        <dbReference type="EMBL" id="RSL52586.1"/>
    </source>
</evidence>
<name>A0A428PI17_9HYPO</name>
<feature type="compositionally biased region" description="Polar residues" evidence="1">
    <location>
        <begin position="238"/>
        <end position="262"/>
    </location>
</feature>
<feature type="compositionally biased region" description="Basic and acidic residues" evidence="1">
    <location>
        <begin position="62"/>
        <end position="79"/>
    </location>
</feature>
<dbReference type="EMBL" id="NKCI01000133">
    <property type="protein sequence ID" value="RSL52586.1"/>
    <property type="molecule type" value="Genomic_DNA"/>
</dbReference>
<protein>
    <submittedName>
        <fullName evidence="2">Uncharacterized protein</fullName>
    </submittedName>
</protein>
<gene>
    <name evidence="2" type="ORF">CEP54_010807</name>
</gene>
<feature type="region of interest" description="Disordered" evidence="1">
    <location>
        <begin position="327"/>
        <end position="352"/>
    </location>
</feature>
<dbReference type="Proteomes" id="UP000288168">
    <property type="component" value="Unassembled WGS sequence"/>
</dbReference>
<reference evidence="2 3" key="1">
    <citation type="submission" date="2017-06" db="EMBL/GenBank/DDBJ databases">
        <title>Comparative genomic analysis of Ambrosia Fusariam Clade fungi.</title>
        <authorList>
            <person name="Stajich J.E."/>
            <person name="Carrillo J."/>
            <person name="Kijimoto T."/>
            <person name="Eskalen A."/>
            <person name="O'Donnell K."/>
            <person name="Kasson M."/>
        </authorList>
    </citation>
    <scope>NUCLEOTIDE SEQUENCE [LARGE SCALE GENOMIC DNA]</scope>
    <source>
        <strain evidence="2 3">NRRL62584</strain>
    </source>
</reference>
<dbReference type="AlphaFoldDB" id="A0A428PI17"/>
<feature type="compositionally biased region" description="Basic and acidic residues" evidence="1">
    <location>
        <begin position="192"/>
        <end position="202"/>
    </location>
</feature>
<comment type="caution">
    <text evidence="2">The sequence shown here is derived from an EMBL/GenBank/DDBJ whole genome shotgun (WGS) entry which is preliminary data.</text>
</comment>
<dbReference type="OrthoDB" id="3550599at2759"/>
<organism evidence="2 3">
    <name type="scientific">Fusarium duplospermum</name>
    <dbReference type="NCBI Taxonomy" id="1325734"/>
    <lineage>
        <taxon>Eukaryota</taxon>
        <taxon>Fungi</taxon>
        <taxon>Dikarya</taxon>
        <taxon>Ascomycota</taxon>
        <taxon>Pezizomycotina</taxon>
        <taxon>Sordariomycetes</taxon>
        <taxon>Hypocreomycetidae</taxon>
        <taxon>Hypocreales</taxon>
        <taxon>Nectriaceae</taxon>
        <taxon>Fusarium</taxon>
        <taxon>Fusarium solani species complex</taxon>
    </lineage>
</organism>
<feature type="compositionally biased region" description="Polar residues" evidence="1">
    <location>
        <begin position="37"/>
        <end position="48"/>
    </location>
</feature>